<evidence type="ECO:0000313" key="8">
    <source>
        <dbReference type="EMBL" id="KYO48207.1"/>
    </source>
</evidence>
<dbReference type="InterPro" id="IPR013783">
    <property type="entry name" value="Ig-like_fold"/>
</dbReference>
<accession>A0A151PGF4</accession>
<keyword evidence="2" id="KW-1064">Adaptive immunity</keyword>
<dbReference type="SMART" id="SM00409">
    <property type="entry name" value="IG"/>
    <property type="match status" value="1"/>
</dbReference>
<evidence type="ECO:0000256" key="2">
    <source>
        <dbReference type="ARBA" id="ARBA00023130"/>
    </source>
</evidence>
<feature type="domain" description="Ig-like" evidence="7">
    <location>
        <begin position="16"/>
        <end position="133"/>
    </location>
</feature>
<evidence type="ECO:0000256" key="6">
    <source>
        <dbReference type="SAM" id="SignalP"/>
    </source>
</evidence>
<gene>
    <name evidence="8" type="ORF">Y1Q_0010586</name>
</gene>
<evidence type="ECO:0000256" key="1">
    <source>
        <dbReference type="ARBA" id="ARBA00022729"/>
    </source>
</evidence>
<keyword evidence="3" id="KW-0675">Receptor</keyword>
<keyword evidence="1 6" id="KW-0732">Signal</keyword>
<dbReference type="EMBL" id="AKHW03000242">
    <property type="protein sequence ID" value="KYO48207.1"/>
    <property type="molecule type" value="Genomic_DNA"/>
</dbReference>
<dbReference type="Gene3D" id="2.60.40.10">
    <property type="entry name" value="Immunoglobulins"/>
    <property type="match status" value="1"/>
</dbReference>
<dbReference type="PANTHER" id="PTHR19367">
    <property type="entry name" value="T-CELL RECEPTOR ALPHA CHAIN V REGION"/>
    <property type="match status" value="1"/>
</dbReference>
<dbReference type="PROSITE" id="PS50835">
    <property type="entry name" value="IG_LIKE"/>
    <property type="match status" value="1"/>
</dbReference>
<protein>
    <recommendedName>
        <fullName evidence="7">Ig-like domain-containing protein</fullName>
    </recommendedName>
</protein>
<keyword evidence="5" id="KW-0391">Immunity</keyword>
<dbReference type="SMART" id="SM00406">
    <property type="entry name" value="IGv"/>
    <property type="match status" value="1"/>
</dbReference>
<name>A0A151PGF4_ALLMI</name>
<feature type="chain" id="PRO_5007587010" description="Ig-like domain-containing protein" evidence="6">
    <location>
        <begin position="22"/>
        <end position="178"/>
    </location>
</feature>
<comment type="caution">
    <text evidence="8">The sequence shown here is derived from an EMBL/GenBank/DDBJ whole genome shotgun (WGS) entry which is preliminary data.</text>
</comment>
<proteinExistence type="predicted"/>
<dbReference type="AlphaFoldDB" id="A0A151PGF4"/>
<organism evidence="8 9">
    <name type="scientific">Alligator mississippiensis</name>
    <name type="common">American alligator</name>
    <dbReference type="NCBI Taxonomy" id="8496"/>
    <lineage>
        <taxon>Eukaryota</taxon>
        <taxon>Metazoa</taxon>
        <taxon>Chordata</taxon>
        <taxon>Craniata</taxon>
        <taxon>Vertebrata</taxon>
        <taxon>Euteleostomi</taxon>
        <taxon>Archelosauria</taxon>
        <taxon>Archosauria</taxon>
        <taxon>Crocodylia</taxon>
        <taxon>Alligatoridae</taxon>
        <taxon>Alligatorinae</taxon>
        <taxon>Alligator</taxon>
    </lineage>
</organism>
<evidence type="ECO:0000256" key="5">
    <source>
        <dbReference type="ARBA" id="ARBA00043266"/>
    </source>
</evidence>
<evidence type="ECO:0000259" key="7">
    <source>
        <dbReference type="PROSITE" id="PS50835"/>
    </source>
</evidence>
<dbReference type="InterPro" id="IPR003599">
    <property type="entry name" value="Ig_sub"/>
</dbReference>
<dbReference type="Pfam" id="PF07686">
    <property type="entry name" value="V-set"/>
    <property type="match status" value="1"/>
</dbReference>
<dbReference type="GO" id="GO:0042101">
    <property type="term" value="C:T cell receptor complex"/>
    <property type="evidence" value="ECO:0007669"/>
    <property type="project" value="UniProtKB-KW"/>
</dbReference>
<keyword evidence="4" id="KW-0393">Immunoglobulin domain</keyword>
<dbReference type="InterPro" id="IPR013106">
    <property type="entry name" value="Ig_V-set"/>
</dbReference>
<dbReference type="Proteomes" id="UP000050525">
    <property type="component" value="Unassembled WGS sequence"/>
</dbReference>
<feature type="signal peptide" evidence="6">
    <location>
        <begin position="1"/>
        <end position="21"/>
    </location>
</feature>
<reference evidence="8 9" key="1">
    <citation type="journal article" date="2012" name="Genome Biol.">
        <title>Sequencing three crocodilian genomes to illuminate the evolution of archosaurs and amniotes.</title>
        <authorList>
            <person name="St John J.A."/>
            <person name="Braun E.L."/>
            <person name="Isberg S.R."/>
            <person name="Miles L.G."/>
            <person name="Chong A.Y."/>
            <person name="Gongora J."/>
            <person name="Dalzell P."/>
            <person name="Moran C."/>
            <person name="Bed'hom B."/>
            <person name="Abzhanov A."/>
            <person name="Burgess S.C."/>
            <person name="Cooksey A.M."/>
            <person name="Castoe T.A."/>
            <person name="Crawford N.G."/>
            <person name="Densmore L.D."/>
            <person name="Drew J.C."/>
            <person name="Edwards S.V."/>
            <person name="Faircloth B.C."/>
            <person name="Fujita M.K."/>
            <person name="Greenwold M.J."/>
            <person name="Hoffmann F.G."/>
            <person name="Howard J.M."/>
            <person name="Iguchi T."/>
            <person name="Janes D.E."/>
            <person name="Khan S.Y."/>
            <person name="Kohno S."/>
            <person name="de Koning A.J."/>
            <person name="Lance S.L."/>
            <person name="McCarthy F.M."/>
            <person name="McCormack J.E."/>
            <person name="Merchant M.E."/>
            <person name="Peterson D.G."/>
            <person name="Pollock D.D."/>
            <person name="Pourmand N."/>
            <person name="Raney B.J."/>
            <person name="Roessler K.A."/>
            <person name="Sanford J.R."/>
            <person name="Sawyer R.H."/>
            <person name="Schmidt C.J."/>
            <person name="Triplett E.W."/>
            <person name="Tuberville T.D."/>
            <person name="Venegas-Anaya M."/>
            <person name="Howard J.T."/>
            <person name="Jarvis E.D."/>
            <person name="Guillette L.J.Jr."/>
            <person name="Glenn T.C."/>
            <person name="Green R.E."/>
            <person name="Ray D.A."/>
        </authorList>
    </citation>
    <scope>NUCLEOTIDE SEQUENCE [LARGE SCALE GENOMIC DNA]</scope>
    <source>
        <strain evidence="8">KSC_2009_1</strain>
    </source>
</reference>
<dbReference type="GO" id="GO:0002250">
    <property type="term" value="P:adaptive immune response"/>
    <property type="evidence" value="ECO:0007669"/>
    <property type="project" value="UniProtKB-KW"/>
</dbReference>
<keyword evidence="5" id="KW-1279">T cell receptor</keyword>
<evidence type="ECO:0000256" key="4">
    <source>
        <dbReference type="ARBA" id="ARBA00023319"/>
    </source>
</evidence>
<dbReference type="PANTHER" id="PTHR19367:SF18">
    <property type="entry name" value="T CELL RECEPTOR ALPHA VARIABLE 16"/>
    <property type="match status" value="1"/>
</dbReference>
<dbReference type="InterPro" id="IPR036179">
    <property type="entry name" value="Ig-like_dom_sf"/>
</dbReference>
<sequence>METSLILGLFMAALYPGAARGDSVQSQEPHVSAAEGHAVTLRCSYTTSYVPSVYLYWYRRYPDRPLQFILYKGSKEAGSVSNTADFVQGRFSSQVINKTTLLTISALELADTAVYYCAIQRAQRGGDKRELYKNPPACMGRGPEKRPQRVFSDRSIVGIPSSSDRGILCDMGAGFPSC</sequence>
<dbReference type="InterPro" id="IPR007110">
    <property type="entry name" value="Ig-like_dom"/>
</dbReference>
<evidence type="ECO:0000313" key="9">
    <source>
        <dbReference type="Proteomes" id="UP000050525"/>
    </source>
</evidence>
<dbReference type="InterPro" id="IPR051287">
    <property type="entry name" value="TCR_variable_region"/>
</dbReference>
<dbReference type="SUPFAM" id="SSF48726">
    <property type="entry name" value="Immunoglobulin"/>
    <property type="match status" value="1"/>
</dbReference>
<evidence type="ECO:0000256" key="3">
    <source>
        <dbReference type="ARBA" id="ARBA00023170"/>
    </source>
</evidence>
<keyword evidence="9" id="KW-1185">Reference proteome</keyword>